<evidence type="ECO:0000313" key="5">
    <source>
        <dbReference type="Proteomes" id="UP000204179"/>
    </source>
</evidence>
<dbReference type="GO" id="GO:0030337">
    <property type="term" value="F:DNA polymerase processivity factor activity"/>
    <property type="evidence" value="ECO:0007669"/>
    <property type="project" value="UniProtKB-UniRule"/>
</dbReference>
<comment type="function">
    <text evidence="1">Sliding clamp that encircles the genomic DNA and links the DNA polymerase to the template to control the processivity of DNA synthesis. Responsible for tethering the catalytic subunit of DNA polymerase to DNA during high-speed replication. Interaction with the sliding-clamp-loader opens the sliding clamp so that it can be loaded around the DNA template. During transcription, encircles the DNA and tethers host RNA polymerase (RNAP) to it.</text>
</comment>
<gene>
    <name evidence="4" type="ORF">JD18_029</name>
</gene>
<reference evidence="4 5" key="1">
    <citation type="submission" date="2015-07" db="EMBL/GenBank/DDBJ databases">
        <title>Isolation and characterization of JD18-a novel lytic bacteriophage for Klebsiella pneumoniae.</title>
        <authorList>
            <person name="Fan J."/>
            <person name="Zhang X."/>
            <person name="Guo X."/>
            <person name="He P."/>
            <person name="Zhang Y."/>
        </authorList>
    </citation>
    <scope>NUCLEOTIDE SEQUENCE [LARGE SCALE GENOMIC DNA]</scope>
</reference>
<keyword evidence="1" id="KW-0235">DNA replication</keyword>
<dbReference type="GeneID" id="26518444"/>
<dbReference type="GO" id="GO:0019083">
    <property type="term" value="P:viral transcription"/>
    <property type="evidence" value="ECO:0007669"/>
    <property type="project" value="UniProtKB-UniRule"/>
</dbReference>
<feature type="domain" description="Sliding clamp C-terminal" evidence="3">
    <location>
        <begin position="116"/>
        <end position="226"/>
    </location>
</feature>
<keyword evidence="1" id="KW-1195">Viral transcription</keyword>
<evidence type="ECO:0000259" key="3">
    <source>
        <dbReference type="Pfam" id="PF09116"/>
    </source>
</evidence>
<evidence type="ECO:0000313" key="4">
    <source>
        <dbReference type="EMBL" id="AKY01900.1"/>
    </source>
</evidence>
<dbReference type="EMBL" id="KT239446">
    <property type="protein sequence ID" value="AKY01900.1"/>
    <property type="molecule type" value="Genomic_DNA"/>
</dbReference>
<dbReference type="KEGG" id="vg:26518444"/>
<feature type="domain" description="DNA polymerase processivity factor" evidence="2">
    <location>
        <begin position="1"/>
        <end position="109"/>
    </location>
</feature>
<keyword evidence="5" id="KW-1185">Reference proteome</keyword>
<name>A0A0K1Y4Z4_9CAUD</name>
<dbReference type="HAMAP" id="MF_04161">
    <property type="entry name" value="Sliding_clamp_T4"/>
    <property type="match status" value="1"/>
</dbReference>
<dbReference type="InterPro" id="IPR004190">
    <property type="entry name" value="DNA_pol_proc_fac"/>
</dbReference>
<dbReference type="Pfam" id="PF09116">
    <property type="entry name" value="gp45-slide_C"/>
    <property type="match status" value="1"/>
</dbReference>
<dbReference type="GO" id="GO:0039693">
    <property type="term" value="P:viral DNA genome replication"/>
    <property type="evidence" value="ECO:0007669"/>
    <property type="project" value="UniProtKB-UniRule"/>
</dbReference>
<comment type="similarity">
    <text evidence="1">Belongs to the Tevenvirinae sliding clamp family.</text>
</comment>
<protein>
    <recommendedName>
        <fullName evidence="1">Sliding clamp</fullName>
    </recommendedName>
    <alternativeName>
        <fullName evidence="1">DNA polymerase accessory protein Gp45</fullName>
    </alternativeName>
    <alternativeName>
        <fullName evidence="1">DNA polymerase clamp</fullName>
    </alternativeName>
</protein>
<comment type="subunit">
    <text evidence="1">Homotrimer. Interacts with the viral DNA polymerase; this interaction constitutes the polymerase holoenzyme. Interacts with the sliding-clamp-loader; this interaction allows the sliding-clamp-loader to open the sliding clamp. Interacts with the viral DNA ligase. Part of the replicase complex that includes the DNA polymerase, the polymerase clamp, the clamp loader complex, the single-stranded DNA binding protein, the primase, the helicase and the helicase assembly factor. Interacts with the viral RNA polymerase (RNAP). Part of the transcription activation complex containing host RNAP, the viral RNA polymerase sigma-like factor, the late transcription coactivator, and the sliding clamp.</text>
</comment>
<dbReference type="RefSeq" id="YP_009190610.1">
    <property type="nucleotide sequence ID" value="NC_028686.1"/>
</dbReference>
<dbReference type="InterPro" id="IPR046938">
    <property type="entry name" value="DNA_clamp_sf"/>
</dbReference>
<dbReference type="InterPro" id="IPR015200">
    <property type="entry name" value="Sliding_clamp_C"/>
</dbReference>
<dbReference type="Gene3D" id="3.70.10.10">
    <property type="match status" value="1"/>
</dbReference>
<organism evidence="4 5">
    <name type="scientific">Klebsiella phage JD18</name>
    <dbReference type="NCBI Taxonomy" id="1698360"/>
    <lineage>
        <taxon>Viruses</taxon>
        <taxon>Duplodnaviria</taxon>
        <taxon>Heunggongvirae</taxon>
        <taxon>Uroviricota</taxon>
        <taxon>Caudoviricetes</taxon>
        <taxon>Pantevenvirales</taxon>
        <taxon>Straboviridae</taxon>
        <taxon>Tevenvirinae</taxon>
        <taxon>Jiaodavirus</taxon>
        <taxon>Jiaodavirus jd18</taxon>
    </lineage>
</organism>
<dbReference type="SUPFAM" id="SSF55979">
    <property type="entry name" value="DNA clamp"/>
    <property type="match status" value="2"/>
</dbReference>
<accession>A0A0K1Y4Z4</accession>
<proteinExistence type="inferred from homology"/>
<keyword evidence="1" id="KW-1194">Viral DNA replication</keyword>
<evidence type="ECO:0000256" key="1">
    <source>
        <dbReference type="HAMAP-Rule" id="MF_04161"/>
    </source>
</evidence>
<dbReference type="Pfam" id="PF02916">
    <property type="entry name" value="DNA_PPF"/>
    <property type="match status" value="1"/>
</dbReference>
<sequence>MKFSKETLNILKNFSTINSGIMLKPGNFIMTRAVNGTTYAEATISDTIDTDVAIYDLNSFLSILSLVGDDADIIMQEDGNLAIKDARSTIFWPAADPSTIVFPTKPIPFPVANVIIDFKGEDLQQLMRVSRGMQIDTIAITNVDGKIVLRGYNKVEDAALTRPKYSLTLGDYDGDGNFNFIINMSNMKMTVGDYKLMLWAKMNGAKKQTAAKFEGASASYVVAMEADSTFDFE</sequence>
<dbReference type="Proteomes" id="UP000204179">
    <property type="component" value="Segment"/>
</dbReference>
<evidence type="ECO:0000259" key="2">
    <source>
        <dbReference type="Pfam" id="PF02916"/>
    </source>
</evidence>
<dbReference type="InterPro" id="IPR046389">
    <property type="entry name" value="Sliding_clamp_T4"/>
</dbReference>
<dbReference type="GO" id="GO:0006260">
    <property type="term" value="P:DNA replication"/>
    <property type="evidence" value="ECO:0007669"/>
    <property type="project" value="UniProtKB-KW"/>
</dbReference>